<dbReference type="GO" id="GO:0000146">
    <property type="term" value="F:microfilament motor activity"/>
    <property type="evidence" value="ECO:0007669"/>
    <property type="project" value="InterPro"/>
</dbReference>
<organism evidence="3 4">
    <name type="scientific">Parascaris univalens</name>
    <name type="common">Nematode worm</name>
    <dbReference type="NCBI Taxonomy" id="6257"/>
    <lineage>
        <taxon>Eukaryota</taxon>
        <taxon>Metazoa</taxon>
        <taxon>Ecdysozoa</taxon>
        <taxon>Nematoda</taxon>
        <taxon>Chromadorea</taxon>
        <taxon>Rhabditida</taxon>
        <taxon>Spirurina</taxon>
        <taxon>Ascaridomorpha</taxon>
        <taxon>Ascaridoidea</taxon>
        <taxon>Ascarididae</taxon>
        <taxon>Parascaris</taxon>
    </lineage>
</organism>
<dbReference type="Proteomes" id="UP000887569">
    <property type="component" value="Unplaced"/>
</dbReference>
<evidence type="ECO:0000313" key="3">
    <source>
        <dbReference type="Proteomes" id="UP000887569"/>
    </source>
</evidence>
<dbReference type="PANTHER" id="PTHR46184">
    <property type="entry name" value="UNCONVENTIONAL MYOSIN-IXB-LIKE PROTEIN"/>
    <property type="match status" value="1"/>
</dbReference>
<keyword evidence="3" id="KW-1185">Reference proteome</keyword>
<dbReference type="GO" id="GO:0005884">
    <property type="term" value="C:actin filament"/>
    <property type="evidence" value="ECO:0007669"/>
    <property type="project" value="TreeGrafter"/>
</dbReference>
<dbReference type="Gene3D" id="1.20.5.190">
    <property type="match status" value="1"/>
</dbReference>
<dbReference type="GO" id="GO:0051015">
    <property type="term" value="F:actin filament binding"/>
    <property type="evidence" value="ECO:0007669"/>
    <property type="project" value="TreeGrafter"/>
</dbReference>
<dbReference type="InterPro" id="IPR027417">
    <property type="entry name" value="P-loop_NTPase"/>
</dbReference>
<dbReference type="WBParaSite" id="PgR035X_g030_t07">
    <property type="protein sequence ID" value="PgR035X_g030_t07"/>
    <property type="gene ID" value="PgR035X_g030"/>
</dbReference>
<reference evidence="4" key="1">
    <citation type="submission" date="2022-11" db="UniProtKB">
        <authorList>
            <consortium name="WormBaseParasite"/>
        </authorList>
    </citation>
    <scope>IDENTIFICATION</scope>
</reference>
<evidence type="ECO:0000256" key="2">
    <source>
        <dbReference type="ARBA" id="ARBA00022490"/>
    </source>
</evidence>
<sequence length="264" mass="30035">ARGALVRNRLREEVNAAVTIQACWRRFVEERKYRQIRNTVLAIQAACRGRDYRNHFAERKQSGASNRCPTLGIAKVIHKHELASFDLNDPESLAPFAFSDEEESSSTTDLLDEEEEEDSVVGVFSGNKEDRSDIDLDATFILEDKKLKLIGEKKENDPRRRQSLATTCSTTKVCGLSSFSSIHLEIAVVFTARGCGRKILKLPCFFRLMRRQFKTRTFRECMREALSGMLFVVGCVLGNEYMAAMLQDCCPVIICSSFHLYQEK</sequence>
<dbReference type="GO" id="GO:0005737">
    <property type="term" value="C:cytoplasm"/>
    <property type="evidence" value="ECO:0007669"/>
    <property type="project" value="UniProtKB-SubCell"/>
</dbReference>
<dbReference type="AlphaFoldDB" id="A0A915BDA5"/>
<accession>A0A915BDA5</accession>
<name>A0A915BDA5_PARUN</name>
<dbReference type="GO" id="GO:0005096">
    <property type="term" value="F:GTPase activator activity"/>
    <property type="evidence" value="ECO:0007669"/>
    <property type="project" value="InterPro"/>
</dbReference>
<keyword evidence="2" id="KW-0963">Cytoplasm</keyword>
<dbReference type="PROSITE" id="PS50096">
    <property type="entry name" value="IQ"/>
    <property type="match status" value="2"/>
</dbReference>
<protein>
    <submittedName>
        <fullName evidence="4">Myosin motor domain-containing protein</fullName>
    </submittedName>
</protein>
<dbReference type="InterPro" id="IPR046987">
    <property type="entry name" value="Myo9"/>
</dbReference>
<comment type="subcellular location">
    <subcellularLocation>
        <location evidence="1">Cytoplasm</location>
    </subcellularLocation>
</comment>
<evidence type="ECO:0000313" key="4">
    <source>
        <dbReference type="WBParaSite" id="PgR035X_g030_t07"/>
    </source>
</evidence>
<dbReference type="SMART" id="SM00015">
    <property type="entry name" value="IQ"/>
    <property type="match status" value="2"/>
</dbReference>
<evidence type="ECO:0000256" key="1">
    <source>
        <dbReference type="ARBA" id="ARBA00004496"/>
    </source>
</evidence>
<dbReference type="SUPFAM" id="SSF52540">
    <property type="entry name" value="P-loop containing nucleoside triphosphate hydrolases"/>
    <property type="match status" value="1"/>
</dbReference>
<dbReference type="InterPro" id="IPR000048">
    <property type="entry name" value="IQ_motif_EF-hand-BS"/>
</dbReference>
<proteinExistence type="predicted"/>
<dbReference type="PANTHER" id="PTHR46184:SF5">
    <property type="entry name" value="UNCONVENTIONAL MYOSIN-IXA-LIKE"/>
    <property type="match status" value="1"/>
</dbReference>
<dbReference type="GO" id="GO:0035556">
    <property type="term" value="P:intracellular signal transduction"/>
    <property type="evidence" value="ECO:0007669"/>
    <property type="project" value="InterPro"/>
</dbReference>